<keyword evidence="1" id="KW-1133">Transmembrane helix</keyword>
<dbReference type="PANTHER" id="PTHR35555">
    <property type="entry name" value="ENDONUCLEASE-REVERSE TRANSCRIPTASE"/>
    <property type="match status" value="1"/>
</dbReference>
<keyword evidence="1" id="KW-0472">Membrane</keyword>
<proteinExistence type="predicted"/>
<name>A0ABM1TR82_LIMPO</name>
<protein>
    <submittedName>
        <fullName evidence="4">Uncharacterized protein LOC106474369 isoform X1</fullName>
    </submittedName>
</protein>
<feature type="transmembrane region" description="Helical" evidence="1">
    <location>
        <begin position="200"/>
        <end position="224"/>
    </location>
</feature>
<dbReference type="Proteomes" id="UP000694941">
    <property type="component" value="Unplaced"/>
</dbReference>
<keyword evidence="1" id="KW-0812">Transmembrane</keyword>
<feature type="transmembrane region" description="Helical" evidence="1">
    <location>
        <begin position="493"/>
        <end position="513"/>
    </location>
</feature>
<keyword evidence="3" id="KW-1185">Reference proteome</keyword>
<dbReference type="RefSeq" id="XP_022258388.1">
    <property type="nucleotide sequence ID" value="XM_022402680.1"/>
</dbReference>
<evidence type="ECO:0000313" key="3">
    <source>
        <dbReference type="Proteomes" id="UP000694941"/>
    </source>
</evidence>
<feature type="transmembrane region" description="Helical" evidence="1">
    <location>
        <begin position="430"/>
        <end position="451"/>
    </location>
</feature>
<feature type="transmembrane region" description="Helical" evidence="1">
    <location>
        <begin position="80"/>
        <end position="97"/>
    </location>
</feature>
<evidence type="ECO:0000256" key="2">
    <source>
        <dbReference type="SAM" id="SignalP"/>
    </source>
</evidence>
<sequence length="518" mass="59050">MTLNSWVFLAVLKMLRFLDSLEECWSANEIMDPDLTVKNRRNHSDPSHLPPWVWFIVTKFLGIHCVSGTAPVFGTVIHSLNFAFALGFVVSHVWRVAYDIASTHTKQDVTNGSVSIFIVFCWSAYGFYSKHLCRRLISHPHILKDVHMHSRTLFKIHTTLLVFLLGVVFTVVSSYNGVSVFCDGTCLNINLSPLVCKVEYISRVLFSSLTLIWSSLVAFVLISVCRTHTIGIRKFIKSIEYDAALHAKENIHTNQFLPVTNEDIFQESVWLEDELPNKDSSEDFILHTSPDQFNFSNQLQSSYNPDFEKQNTPSGTFLLPSEDVHGLFENYFKRENFHHNDSVYSVTGQGCKPFPSSSHEMETFLEADTSPSNEKTYLCPEDILRGYWKISCRLRFLSSAFQRWLASYISLVVFWCCVYLVYWVNNAATAYDIVQFVVPLIILPLLCSALAEVNLEGQRLSKCICPAGDRIQLIQFLTQHPLQLTVYGYAMNYGTIMTVLFAILVAFTSRLIVAEINN</sequence>
<feature type="transmembrane region" description="Helical" evidence="1">
    <location>
        <begin position="153"/>
        <end position="175"/>
    </location>
</feature>
<feature type="chain" id="PRO_5045468229" evidence="2">
    <location>
        <begin position="21"/>
        <end position="518"/>
    </location>
</feature>
<evidence type="ECO:0000256" key="1">
    <source>
        <dbReference type="SAM" id="Phobius"/>
    </source>
</evidence>
<gene>
    <name evidence="4" type="primary">LOC106474369</name>
</gene>
<feature type="signal peptide" evidence="2">
    <location>
        <begin position="1"/>
        <end position="20"/>
    </location>
</feature>
<keyword evidence="2" id="KW-0732">Signal</keyword>
<accession>A0ABM1TR82</accession>
<feature type="transmembrane region" description="Helical" evidence="1">
    <location>
        <begin position="405"/>
        <end position="424"/>
    </location>
</feature>
<reference evidence="4" key="1">
    <citation type="submission" date="2025-08" db="UniProtKB">
        <authorList>
            <consortium name="RefSeq"/>
        </authorList>
    </citation>
    <scope>IDENTIFICATION</scope>
    <source>
        <tissue evidence="4">Muscle</tissue>
    </source>
</reference>
<dbReference type="GeneID" id="106474369"/>
<evidence type="ECO:0000313" key="4">
    <source>
        <dbReference type="RefSeq" id="XP_022258388.1"/>
    </source>
</evidence>
<dbReference type="PANTHER" id="PTHR35555:SF3">
    <property type="entry name" value="ENDONUCLEASE-REVERSE TRANSCRIPTASE"/>
    <property type="match status" value="1"/>
</dbReference>
<feature type="transmembrane region" description="Helical" evidence="1">
    <location>
        <begin position="52"/>
        <end position="73"/>
    </location>
</feature>
<organism evidence="3 4">
    <name type="scientific">Limulus polyphemus</name>
    <name type="common">Atlantic horseshoe crab</name>
    <dbReference type="NCBI Taxonomy" id="6850"/>
    <lineage>
        <taxon>Eukaryota</taxon>
        <taxon>Metazoa</taxon>
        <taxon>Ecdysozoa</taxon>
        <taxon>Arthropoda</taxon>
        <taxon>Chelicerata</taxon>
        <taxon>Merostomata</taxon>
        <taxon>Xiphosura</taxon>
        <taxon>Limulidae</taxon>
        <taxon>Limulus</taxon>
    </lineage>
</organism>
<feature type="transmembrane region" description="Helical" evidence="1">
    <location>
        <begin position="109"/>
        <end position="128"/>
    </location>
</feature>